<reference evidence="1 2" key="1">
    <citation type="submission" date="2018-06" db="EMBL/GenBank/DDBJ databases">
        <authorList>
            <consortium name="Pathogen Informatics"/>
            <person name="Doyle S."/>
        </authorList>
    </citation>
    <scope>NUCLEOTIDE SEQUENCE [LARGE SCALE GENOMIC DNA]</scope>
    <source>
        <strain evidence="1 2">NCTC5047</strain>
    </source>
</reference>
<name>A0A377X721_KLEPN</name>
<organism evidence="1 2">
    <name type="scientific">Klebsiella pneumoniae</name>
    <dbReference type="NCBI Taxonomy" id="573"/>
    <lineage>
        <taxon>Bacteria</taxon>
        <taxon>Pseudomonadati</taxon>
        <taxon>Pseudomonadota</taxon>
        <taxon>Gammaproteobacteria</taxon>
        <taxon>Enterobacterales</taxon>
        <taxon>Enterobacteriaceae</taxon>
        <taxon>Klebsiella/Raoultella group</taxon>
        <taxon>Klebsiella</taxon>
        <taxon>Klebsiella pneumoniae complex</taxon>
    </lineage>
</organism>
<evidence type="ECO:0000313" key="1">
    <source>
        <dbReference type="EMBL" id="STT72353.1"/>
    </source>
</evidence>
<evidence type="ECO:0000313" key="2">
    <source>
        <dbReference type="Proteomes" id="UP000254340"/>
    </source>
</evidence>
<dbReference type="EMBL" id="UGLH01000002">
    <property type="protein sequence ID" value="STT72353.1"/>
    <property type="molecule type" value="Genomic_DNA"/>
</dbReference>
<dbReference type="Proteomes" id="UP000254340">
    <property type="component" value="Unassembled WGS sequence"/>
</dbReference>
<protein>
    <submittedName>
        <fullName evidence="1">Uncharacterized protein</fullName>
    </submittedName>
</protein>
<gene>
    <name evidence="1" type="ORF">NCTC5047_00033</name>
</gene>
<sequence length="52" mass="6144">MLDQHHWQATRETAYIELQQPTKENVKTALILEFHQMLVRLKNGSNLTLLLK</sequence>
<accession>A0A377X721</accession>
<proteinExistence type="predicted"/>
<dbReference type="AlphaFoldDB" id="A0A377X721"/>